<reference evidence="1 2" key="1">
    <citation type="journal article" date="2023" name="Plants (Basel)">
        <title>Bridging the Gap: Combining Genomics and Transcriptomics Approaches to Understand Stylosanthes scabra, an Orphan Legume from the Brazilian Caatinga.</title>
        <authorList>
            <person name="Ferreira-Neto J.R.C."/>
            <person name="da Silva M.D."/>
            <person name="Binneck E."/>
            <person name="de Melo N.F."/>
            <person name="da Silva R.H."/>
            <person name="de Melo A.L.T.M."/>
            <person name="Pandolfi V."/>
            <person name="Bustamante F.O."/>
            <person name="Brasileiro-Vidal A.C."/>
            <person name="Benko-Iseppon A.M."/>
        </authorList>
    </citation>
    <scope>NUCLEOTIDE SEQUENCE [LARGE SCALE GENOMIC DNA]</scope>
    <source>
        <tissue evidence="1">Leaves</tissue>
    </source>
</reference>
<accession>A0ABU6X8P4</accession>
<feature type="non-terminal residue" evidence="1">
    <location>
        <position position="153"/>
    </location>
</feature>
<dbReference type="EMBL" id="JASCZI010211525">
    <property type="protein sequence ID" value="MED6193751.1"/>
    <property type="molecule type" value="Genomic_DNA"/>
</dbReference>
<organism evidence="1 2">
    <name type="scientific">Stylosanthes scabra</name>
    <dbReference type="NCBI Taxonomy" id="79078"/>
    <lineage>
        <taxon>Eukaryota</taxon>
        <taxon>Viridiplantae</taxon>
        <taxon>Streptophyta</taxon>
        <taxon>Embryophyta</taxon>
        <taxon>Tracheophyta</taxon>
        <taxon>Spermatophyta</taxon>
        <taxon>Magnoliopsida</taxon>
        <taxon>eudicotyledons</taxon>
        <taxon>Gunneridae</taxon>
        <taxon>Pentapetalae</taxon>
        <taxon>rosids</taxon>
        <taxon>fabids</taxon>
        <taxon>Fabales</taxon>
        <taxon>Fabaceae</taxon>
        <taxon>Papilionoideae</taxon>
        <taxon>50 kb inversion clade</taxon>
        <taxon>dalbergioids sensu lato</taxon>
        <taxon>Dalbergieae</taxon>
        <taxon>Pterocarpus clade</taxon>
        <taxon>Stylosanthes</taxon>
    </lineage>
</organism>
<name>A0ABU6X8P4_9FABA</name>
<evidence type="ECO:0000313" key="2">
    <source>
        <dbReference type="Proteomes" id="UP001341840"/>
    </source>
</evidence>
<keyword evidence="2" id="KW-1185">Reference proteome</keyword>
<sequence>MKKHHYHPYLLKALKLQEVTNLLYSFATCTHVHIILPQLHLKRVPFTQKPQNAPHNSREQKPLPSPLTFFPSPTTHNSHGRLQLPQLSPHKSFWERRRRTNLNEKNSVSTTLCHRRTVGQSPVLSSSPHLHLPLGGRCVVPVLCVVPSLAQGT</sequence>
<gene>
    <name evidence="1" type="ORF">PIB30_022540</name>
</gene>
<comment type="caution">
    <text evidence="1">The sequence shown here is derived from an EMBL/GenBank/DDBJ whole genome shotgun (WGS) entry which is preliminary data.</text>
</comment>
<evidence type="ECO:0000313" key="1">
    <source>
        <dbReference type="EMBL" id="MED6193751.1"/>
    </source>
</evidence>
<proteinExistence type="predicted"/>
<protein>
    <submittedName>
        <fullName evidence="1">Uncharacterized protein</fullName>
    </submittedName>
</protein>
<dbReference type="Proteomes" id="UP001341840">
    <property type="component" value="Unassembled WGS sequence"/>
</dbReference>